<gene>
    <name evidence="2" type="ORF">K435DRAFT_589508</name>
    <name evidence="1" type="ORF">K435DRAFT_594519</name>
    <name evidence="3" type="ORF">K435DRAFT_618947</name>
</gene>
<dbReference type="Proteomes" id="UP000297245">
    <property type="component" value="Unassembled WGS sequence"/>
</dbReference>
<dbReference type="EMBL" id="ML179663">
    <property type="protein sequence ID" value="THU83433.1"/>
    <property type="molecule type" value="Genomic_DNA"/>
</dbReference>
<sequence length="182" mass="20858">DQLKERDTSLPGTHPFTALHFSYHSKYGTHGTSAPSNVHPYKMKKKETQRTNHSQFLTRESNDMRDNPEDYHRVCDALEDVLRWVKLKRHPDLFARVEAEIDIFPLQDSNPVHPFSSFVLNINVMTEVHRDKGDKNGCIVLVLGQHQGGDICFQEAKLVVETAHGDTVTFCSDEVTHFNLPY</sequence>
<evidence type="ECO:0000313" key="2">
    <source>
        <dbReference type="EMBL" id="THU83433.1"/>
    </source>
</evidence>
<evidence type="ECO:0000313" key="3">
    <source>
        <dbReference type="EMBL" id="THV03588.1"/>
    </source>
</evidence>
<protein>
    <submittedName>
        <fullName evidence="2">Uncharacterized protein</fullName>
    </submittedName>
</protein>
<dbReference type="Gene3D" id="3.60.130.30">
    <property type="match status" value="1"/>
</dbReference>
<dbReference type="OrthoDB" id="2690740at2759"/>
<dbReference type="EMBL" id="ML179065">
    <property type="protein sequence ID" value="THV03588.1"/>
    <property type="molecule type" value="Genomic_DNA"/>
</dbReference>
<organism evidence="2 4">
    <name type="scientific">Dendrothele bispora (strain CBS 962.96)</name>
    <dbReference type="NCBI Taxonomy" id="1314807"/>
    <lineage>
        <taxon>Eukaryota</taxon>
        <taxon>Fungi</taxon>
        <taxon>Dikarya</taxon>
        <taxon>Basidiomycota</taxon>
        <taxon>Agaricomycotina</taxon>
        <taxon>Agaricomycetes</taxon>
        <taxon>Agaricomycetidae</taxon>
        <taxon>Agaricales</taxon>
        <taxon>Agaricales incertae sedis</taxon>
        <taxon>Dendrothele</taxon>
    </lineage>
</organism>
<dbReference type="EMBL" id="ML179663">
    <property type="protein sequence ID" value="THU83432.1"/>
    <property type="molecule type" value="Genomic_DNA"/>
</dbReference>
<dbReference type="AlphaFoldDB" id="A0A4S8L521"/>
<reference evidence="2 4" key="1">
    <citation type="journal article" date="2019" name="Nat. Ecol. Evol.">
        <title>Megaphylogeny resolves global patterns of mushroom evolution.</title>
        <authorList>
            <person name="Varga T."/>
            <person name="Krizsan K."/>
            <person name="Foldi C."/>
            <person name="Dima B."/>
            <person name="Sanchez-Garcia M."/>
            <person name="Sanchez-Ramirez S."/>
            <person name="Szollosi G.J."/>
            <person name="Szarkandi J.G."/>
            <person name="Papp V."/>
            <person name="Albert L."/>
            <person name="Andreopoulos W."/>
            <person name="Angelini C."/>
            <person name="Antonin V."/>
            <person name="Barry K.W."/>
            <person name="Bougher N.L."/>
            <person name="Buchanan P."/>
            <person name="Buyck B."/>
            <person name="Bense V."/>
            <person name="Catcheside P."/>
            <person name="Chovatia M."/>
            <person name="Cooper J."/>
            <person name="Damon W."/>
            <person name="Desjardin D."/>
            <person name="Finy P."/>
            <person name="Geml J."/>
            <person name="Haridas S."/>
            <person name="Hughes K."/>
            <person name="Justo A."/>
            <person name="Karasinski D."/>
            <person name="Kautmanova I."/>
            <person name="Kiss B."/>
            <person name="Kocsube S."/>
            <person name="Kotiranta H."/>
            <person name="LaButti K.M."/>
            <person name="Lechner B.E."/>
            <person name="Liimatainen K."/>
            <person name="Lipzen A."/>
            <person name="Lukacs Z."/>
            <person name="Mihaltcheva S."/>
            <person name="Morgado L.N."/>
            <person name="Niskanen T."/>
            <person name="Noordeloos M.E."/>
            <person name="Ohm R.A."/>
            <person name="Ortiz-Santana B."/>
            <person name="Ovrebo C."/>
            <person name="Racz N."/>
            <person name="Riley R."/>
            <person name="Savchenko A."/>
            <person name="Shiryaev A."/>
            <person name="Soop K."/>
            <person name="Spirin V."/>
            <person name="Szebenyi C."/>
            <person name="Tomsovsky M."/>
            <person name="Tulloss R.E."/>
            <person name="Uehling J."/>
            <person name="Grigoriev I.V."/>
            <person name="Vagvolgyi C."/>
            <person name="Papp T."/>
            <person name="Martin F.M."/>
            <person name="Miettinen O."/>
            <person name="Hibbett D.S."/>
            <person name="Nagy L.G."/>
        </authorList>
    </citation>
    <scope>NUCLEOTIDE SEQUENCE [LARGE SCALE GENOMIC DNA]</scope>
    <source>
        <strain evidence="2 4">CBS 962.96</strain>
    </source>
</reference>
<evidence type="ECO:0000313" key="1">
    <source>
        <dbReference type="EMBL" id="THU83432.1"/>
    </source>
</evidence>
<accession>A0A4S8L521</accession>
<keyword evidence="4" id="KW-1185">Reference proteome</keyword>
<feature type="non-terminal residue" evidence="2">
    <location>
        <position position="182"/>
    </location>
</feature>
<evidence type="ECO:0000313" key="4">
    <source>
        <dbReference type="Proteomes" id="UP000297245"/>
    </source>
</evidence>
<feature type="non-terminal residue" evidence="2">
    <location>
        <position position="1"/>
    </location>
</feature>
<proteinExistence type="predicted"/>
<name>A0A4S8L521_DENBC</name>